<comment type="caution">
    <text evidence="8">The sequence shown here is derived from an EMBL/GenBank/DDBJ whole genome shotgun (WGS) entry which is preliminary data.</text>
</comment>
<dbReference type="Gene3D" id="3.30.560.10">
    <property type="entry name" value="Glucose Oxidase, domain 3"/>
    <property type="match status" value="2"/>
</dbReference>
<protein>
    <recommendedName>
        <fullName evidence="6 7">Glucose-methanol-choline oxidoreductase N-terminal domain-containing protein</fullName>
    </recommendedName>
</protein>
<feature type="domain" description="Glucose-methanol-choline oxidoreductase N-terminal" evidence="6">
    <location>
        <begin position="171"/>
        <end position="194"/>
    </location>
</feature>
<dbReference type="PROSITE" id="PS00624">
    <property type="entry name" value="GMC_OXRED_2"/>
    <property type="match status" value="1"/>
</dbReference>
<dbReference type="InterPro" id="IPR012132">
    <property type="entry name" value="GMC_OxRdtase"/>
</dbReference>
<proteinExistence type="inferred from homology"/>
<dbReference type="Pfam" id="PF05199">
    <property type="entry name" value="GMC_oxred_C"/>
    <property type="match status" value="2"/>
</dbReference>
<dbReference type="InterPro" id="IPR007867">
    <property type="entry name" value="GMC_OxRtase_C"/>
</dbReference>
<evidence type="ECO:0000313" key="9">
    <source>
        <dbReference type="Proteomes" id="UP001562425"/>
    </source>
</evidence>
<comment type="similarity">
    <text evidence="2 5">Belongs to the GMC oxidoreductase family.</text>
</comment>
<keyword evidence="4 5" id="KW-0274">FAD</keyword>
<evidence type="ECO:0000256" key="5">
    <source>
        <dbReference type="RuleBase" id="RU003968"/>
    </source>
</evidence>
<evidence type="ECO:0000256" key="4">
    <source>
        <dbReference type="ARBA" id="ARBA00022827"/>
    </source>
</evidence>
<dbReference type="PANTHER" id="PTHR11552">
    <property type="entry name" value="GLUCOSE-METHANOL-CHOLINE GMC OXIDOREDUCTASE"/>
    <property type="match status" value="1"/>
</dbReference>
<dbReference type="Gene3D" id="3.50.50.60">
    <property type="entry name" value="FAD/NAD(P)-binding domain"/>
    <property type="match status" value="2"/>
</dbReference>
<gene>
    <name evidence="8" type="ORF">pipiens_014617</name>
</gene>
<dbReference type="EMBL" id="JBEHCU010009464">
    <property type="protein sequence ID" value="KAL1379839.1"/>
    <property type="molecule type" value="Genomic_DNA"/>
</dbReference>
<dbReference type="InterPro" id="IPR000172">
    <property type="entry name" value="GMC_OxRdtase_N"/>
</dbReference>
<name>A0ABD1CVY1_CULPP</name>
<feature type="domain" description="Glucose-methanol-choline oxidoreductase N-terminal" evidence="7">
    <location>
        <begin position="631"/>
        <end position="645"/>
    </location>
</feature>
<evidence type="ECO:0000256" key="3">
    <source>
        <dbReference type="ARBA" id="ARBA00022630"/>
    </source>
</evidence>
<sequence length="943" mass="105293">MTFDRRWRVIGELGRPVEAGRNRNRNLCDQYTNCFTMEALLNSQCAAQSLGPANQLFAMLIQTIMAAQCSISPPDMWPKDYGPTALAQGLEEYDFIIVGAGSAGSVVANRLSENPDWKILLLEAGGDPPIESELVPLFFHLQNSTCDWAYKVEKSKRACKSMTNGCFWPRGKLIGGSGGINVMVYIRGNRRDYDQWEQLGNTGWGWANVLEYFKKSENNVDPKVADASGGKFHGKGGYLTVDSFNTNNELTDLMLAGAKEAGYSEELDMNGETHIGFNRLQGTIVNAEEQADVIGIYVVLLNPKSWGKLKLRSTNPLEPPFIDAGYLYHMDDIKSMIGGIRVQQKIMSTAALQTAEPELVQVNIPGCANEIYDTDAYWECYIRHMATTLYHPTGTAKMGPDSDRDAVVDARLKIPLMLMHMMNTSHVWNYYAEKSPLASKGYKKGSYWPRGKMLGGCSSNNAMIYVRGNSRDYDRWEELGNPTWSWKDVLPYFKKSEDNGAYHIQEEKGAFHGVGGPLKVNTFMSNDMTKLIVVEAAAELGLIEIMDVNSDEFTGYCVVQGTIKDGKRYSTAKAFLNPAKDRKNLHIIKHAHVTKINFEAGVARGVTFDIGDHIGKDIVAKTKKEVVLSAGALNTPQILKLSGVGPKEELDKFDIPVVLDSPFVGENLQDHVIVPVVLSFHKSRPITVKVDELMDSIYSYFRYGMGPIGSIGSTDLVGFVNTQSQAARFPDIQYHHFVYKAKTPDFATILGKFEMEDYINAQLIELNKKAEILIVFVTLLNPKSNGNIKLRSANPYDPPVINANYLEDHRDVATLIRGIRYFRRMLTTQNFKDHEMEEFKIGIPECDKLDFESDSYWECYVRYMSTTIYHPVGTAKMGPAEDPSAVLDSTLKLRGVDGLRVVDASIMPNIVSGNTNAPTIMIGEKASDFIKEQYKPIPKKTEL</sequence>
<evidence type="ECO:0000313" key="8">
    <source>
        <dbReference type="EMBL" id="KAL1379839.1"/>
    </source>
</evidence>
<keyword evidence="9" id="KW-1185">Reference proteome</keyword>
<evidence type="ECO:0000256" key="1">
    <source>
        <dbReference type="ARBA" id="ARBA00001974"/>
    </source>
</evidence>
<comment type="cofactor">
    <cofactor evidence="1">
        <name>FAD</name>
        <dbReference type="ChEBI" id="CHEBI:57692"/>
    </cofactor>
</comment>
<dbReference type="Pfam" id="PF00732">
    <property type="entry name" value="GMC_oxred_N"/>
    <property type="match status" value="2"/>
</dbReference>
<dbReference type="AlphaFoldDB" id="A0ABD1CVY1"/>
<accession>A0ABD1CVY1</accession>
<dbReference type="PROSITE" id="PS00623">
    <property type="entry name" value="GMC_OXRED_1"/>
    <property type="match status" value="1"/>
</dbReference>
<reference evidence="8 9" key="1">
    <citation type="submission" date="2024-05" db="EMBL/GenBank/DDBJ databases">
        <title>Culex pipiens pipiens assembly and annotation.</title>
        <authorList>
            <person name="Alout H."/>
            <person name="Durand T."/>
        </authorList>
    </citation>
    <scope>NUCLEOTIDE SEQUENCE [LARGE SCALE GENOMIC DNA]</scope>
    <source>
        <strain evidence="8">HA-2024</strain>
        <tissue evidence="8">Whole body</tissue>
    </source>
</reference>
<dbReference type="Proteomes" id="UP001562425">
    <property type="component" value="Unassembled WGS sequence"/>
</dbReference>
<dbReference type="InterPro" id="IPR036188">
    <property type="entry name" value="FAD/NAD-bd_sf"/>
</dbReference>
<dbReference type="PANTHER" id="PTHR11552:SF147">
    <property type="entry name" value="CHOLINE DEHYDROGENASE, MITOCHONDRIAL"/>
    <property type="match status" value="1"/>
</dbReference>
<keyword evidence="3 5" id="KW-0285">Flavoprotein</keyword>
<dbReference type="SUPFAM" id="SSF51905">
    <property type="entry name" value="FAD/NAD(P)-binding domain"/>
    <property type="match status" value="2"/>
</dbReference>
<evidence type="ECO:0000259" key="6">
    <source>
        <dbReference type="PROSITE" id="PS00623"/>
    </source>
</evidence>
<dbReference type="SUPFAM" id="SSF54373">
    <property type="entry name" value="FAD-linked reductases, C-terminal domain"/>
    <property type="match status" value="1"/>
</dbReference>
<evidence type="ECO:0000259" key="7">
    <source>
        <dbReference type="PROSITE" id="PS00624"/>
    </source>
</evidence>
<organism evidence="8 9">
    <name type="scientific">Culex pipiens pipiens</name>
    <name type="common">Northern house mosquito</name>
    <dbReference type="NCBI Taxonomy" id="38569"/>
    <lineage>
        <taxon>Eukaryota</taxon>
        <taxon>Metazoa</taxon>
        <taxon>Ecdysozoa</taxon>
        <taxon>Arthropoda</taxon>
        <taxon>Hexapoda</taxon>
        <taxon>Insecta</taxon>
        <taxon>Pterygota</taxon>
        <taxon>Neoptera</taxon>
        <taxon>Endopterygota</taxon>
        <taxon>Diptera</taxon>
        <taxon>Nematocera</taxon>
        <taxon>Culicoidea</taxon>
        <taxon>Culicidae</taxon>
        <taxon>Culicinae</taxon>
        <taxon>Culicini</taxon>
        <taxon>Culex</taxon>
        <taxon>Culex</taxon>
    </lineage>
</organism>
<evidence type="ECO:0000256" key="2">
    <source>
        <dbReference type="ARBA" id="ARBA00010790"/>
    </source>
</evidence>